<keyword evidence="2" id="KW-1185">Reference proteome</keyword>
<reference evidence="1 2" key="1">
    <citation type="submission" date="2024-06" db="EMBL/GenBank/DDBJ databases">
        <title>Genomic Encyclopedia of Type Strains, Phase IV (KMG-IV): sequencing the most valuable type-strain genomes for metagenomic binning, comparative biology and taxonomic classification.</title>
        <authorList>
            <person name="Goeker M."/>
        </authorList>
    </citation>
    <scope>NUCLEOTIDE SEQUENCE [LARGE SCALE GENOMIC DNA]</scope>
    <source>
        <strain evidence="1 2">DSM 29780</strain>
    </source>
</reference>
<accession>A0ABV2ITD5</accession>
<proteinExistence type="predicted"/>
<comment type="caution">
    <text evidence="1">The sequence shown here is derived from an EMBL/GenBank/DDBJ whole genome shotgun (WGS) entry which is preliminary data.</text>
</comment>
<dbReference type="Pfam" id="PF08875">
    <property type="entry name" value="DUF1833"/>
    <property type="match status" value="1"/>
</dbReference>
<gene>
    <name evidence="1" type="ORF">ABID16_000042</name>
</gene>
<name>A0ABV2ITD5_9HYPH</name>
<dbReference type="InterPro" id="IPR014974">
    <property type="entry name" value="DUF1833"/>
</dbReference>
<evidence type="ECO:0008006" key="3">
    <source>
        <dbReference type="Google" id="ProtNLM"/>
    </source>
</evidence>
<organism evidence="1 2">
    <name type="scientific">Rhizobium aquaticum</name>
    <dbReference type="NCBI Taxonomy" id="1549636"/>
    <lineage>
        <taxon>Bacteria</taxon>
        <taxon>Pseudomonadati</taxon>
        <taxon>Pseudomonadota</taxon>
        <taxon>Alphaproteobacteria</taxon>
        <taxon>Hyphomicrobiales</taxon>
        <taxon>Rhizobiaceae</taxon>
        <taxon>Rhizobium/Agrobacterium group</taxon>
        <taxon>Rhizobium</taxon>
    </lineage>
</organism>
<dbReference type="RefSeq" id="WP_354553928.1">
    <property type="nucleotide sequence ID" value="NZ_JBEPMB010000001.1"/>
</dbReference>
<protein>
    <recommendedName>
        <fullName evidence="3">DUF1833 domain-containing protein</fullName>
    </recommendedName>
</protein>
<sequence length="167" mass="18033">MSRNLSPRFLTAAFAQETDEVVICLLTITHPDLSAPIYLSSNPTERISDDPLIYATNSRGNQYLFLPFDFTMPDDQADSAPRVQLVIDNTEQQLVAMLRSISTPATIRVEIVLASAPDQVEIALPGLQLGNAKIGEKSVSIDLVADPLVNEPFPGGSFTAGAFPGLF</sequence>
<dbReference type="EMBL" id="JBEPMB010000001">
    <property type="protein sequence ID" value="MET3611737.1"/>
    <property type="molecule type" value="Genomic_DNA"/>
</dbReference>
<evidence type="ECO:0000313" key="1">
    <source>
        <dbReference type="EMBL" id="MET3611737.1"/>
    </source>
</evidence>
<dbReference type="Proteomes" id="UP001549047">
    <property type="component" value="Unassembled WGS sequence"/>
</dbReference>
<evidence type="ECO:0000313" key="2">
    <source>
        <dbReference type="Proteomes" id="UP001549047"/>
    </source>
</evidence>